<dbReference type="SUPFAM" id="SSF109604">
    <property type="entry name" value="HD-domain/PDEase-like"/>
    <property type="match status" value="1"/>
</dbReference>
<dbReference type="PROSITE" id="PS51845">
    <property type="entry name" value="PDEASE_I_2"/>
    <property type="match status" value="1"/>
</dbReference>
<evidence type="ECO:0000256" key="1">
    <source>
        <dbReference type="ARBA" id="ARBA00001968"/>
    </source>
</evidence>
<comment type="similarity">
    <text evidence="2">Belongs to the cyclic nucleotide phosphodiesterase family.</text>
</comment>
<feature type="active site" description="Proton donor" evidence="5">
    <location>
        <position position="59"/>
    </location>
</feature>
<dbReference type="AlphaFoldDB" id="A0A915KHX5"/>
<comment type="cofactor">
    <cofactor evidence="1">
        <name>a divalent metal cation</name>
        <dbReference type="ChEBI" id="CHEBI:60240"/>
    </cofactor>
</comment>
<keyword evidence="3 6" id="KW-0479">Metal-binding</keyword>
<evidence type="ECO:0000256" key="3">
    <source>
        <dbReference type="ARBA" id="ARBA00022723"/>
    </source>
</evidence>
<evidence type="ECO:0000256" key="7">
    <source>
        <dbReference type="SAM" id="SignalP"/>
    </source>
</evidence>
<keyword evidence="4" id="KW-0378">Hydrolase</keyword>
<sequence length="261" mass="29899">MGSHRIGKSWWFAQWLAIWPTITEGFPKHAPPMHIPTQTLETFLNYLQIGYSKHGNPYHNLIHAADVAQTTHWILSQTGISECLTDLELFGCLFAALIHDYEHTGHTNNFHVQSSSDFTLLYNDRSVLENHHVSAIYRLMREHADANVLSGLNKEEFREVRNLVIEIVLATDMSTHFAQVKLVKTMLQLPEGVDKIKALCLIVHCCDISHPAKPWALHYRWTTALLEEFFRQGVKKKATGTDFHSLQTGKAFLMRFPAVDR</sequence>
<dbReference type="GO" id="GO:0004114">
    <property type="term" value="F:3',5'-cyclic-nucleotide phosphodiesterase activity"/>
    <property type="evidence" value="ECO:0007669"/>
    <property type="project" value="InterPro"/>
</dbReference>
<dbReference type="InterPro" id="IPR003607">
    <property type="entry name" value="HD/PDEase_dom"/>
</dbReference>
<feature type="binding site" evidence="6">
    <location>
        <position position="100"/>
    </location>
    <ligand>
        <name>Zn(2+)</name>
        <dbReference type="ChEBI" id="CHEBI:29105"/>
        <label>1</label>
    </ligand>
</feature>
<feature type="binding site" evidence="6">
    <location>
        <position position="100"/>
    </location>
    <ligand>
        <name>Zn(2+)</name>
        <dbReference type="ChEBI" id="CHEBI:29105"/>
        <label>2</label>
    </ligand>
</feature>
<evidence type="ECO:0000256" key="6">
    <source>
        <dbReference type="PIRSR" id="PIRSR623088-3"/>
    </source>
</evidence>
<dbReference type="GO" id="GO:0046872">
    <property type="term" value="F:metal ion binding"/>
    <property type="evidence" value="ECO:0007669"/>
    <property type="project" value="UniProtKB-KW"/>
</dbReference>
<dbReference type="WBParaSite" id="nRc.2.0.1.t37514-RA">
    <property type="protein sequence ID" value="nRc.2.0.1.t37514-RA"/>
    <property type="gene ID" value="nRc.2.0.1.g37514"/>
</dbReference>
<dbReference type="InterPro" id="IPR002073">
    <property type="entry name" value="PDEase_catalytic_dom"/>
</dbReference>
<dbReference type="Gene3D" id="1.10.1300.10">
    <property type="entry name" value="3'5'-cyclic nucleotide phosphodiesterase, catalytic domain"/>
    <property type="match status" value="1"/>
</dbReference>
<dbReference type="PRINTS" id="PR00387">
    <property type="entry name" value="PDIESTERASE1"/>
</dbReference>
<dbReference type="Pfam" id="PF00233">
    <property type="entry name" value="PDEase_I"/>
    <property type="match status" value="1"/>
</dbReference>
<feature type="chain" id="PRO_5037172895" evidence="7">
    <location>
        <begin position="26"/>
        <end position="261"/>
    </location>
</feature>
<proteinExistence type="inferred from homology"/>
<reference evidence="10" key="1">
    <citation type="submission" date="2022-11" db="UniProtKB">
        <authorList>
            <consortium name="WormBaseParasite"/>
        </authorList>
    </citation>
    <scope>IDENTIFICATION</scope>
</reference>
<feature type="domain" description="PDEase" evidence="8">
    <location>
        <begin position="34"/>
        <end position="261"/>
    </location>
</feature>
<dbReference type="Proteomes" id="UP000887565">
    <property type="component" value="Unplaced"/>
</dbReference>
<evidence type="ECO:0000313" key="10">
    <source>
        <dbReference type="WBParaSite" id="nRc.2.0.1.t37514-RA"/>
    </source>
</evidence>
<organism evidence="9 10">
    <name type="scientific">Romanomermis culicivorax</name>
    <name type="common">Nematode worm</name>
    <dbReference type="NCBI Taxonomy" id="13658"/>
    <lineage>
        <taxon>Eukaryota</taxon>
        <taxon>Metazoa</taxon>
        <taxon>Ecdysozoa</taxon>
        <taxon>Nematoda</taxon>
        <taxon>Enoplea</taxon>
        <taxon>Dorylaimia</taxon>
        <taxon>Mermithida</taxon>
        <taxon>Mermithoidea</taxon>
        <taxon>Mermithidae</taxon>
        <taxon>Romanomermis</taxon>
    </lineage>
</organism>
<feature type="binding site" evidence="6">
    <location>
        <position position="207"/>
    </location>
    <ligand>
        <name>Zn(2+)</name>
        <dbReference type="ChEBI" id="CHEBI:29105"/>
        <label>1</label>
    </ligand>
</feature>
<dbReference type="SMART" id="SM00471">
    <property type="entry name" value="HDc"/>
    <property type="match status" value="1"/>
</dbReference>
<dbReference type="InterPro" id="IPR023088">
    <property type="entry name" value="PDEase"/>
</dbReference>
<name>A0A915KHX5_ROMCU</name>
<evidence type="ECO:0000259" key="8">
    <source>
        <dbReference type="PROSITE" id="PS51845"/>
    </source>
</evidence>
<feature type="binding site" evidence="6">
    <location>
        <position position="99"/>
    </location>
    <ligand>
        <name>Zn(2+)</name>
        <dbReference type="ChEBI" id="CHEBI:29105"/>
        <label>1</label>
    </ligand>
</feature>
<dbReference type="PROSITE" id="PS00126">
    <property type="entry name" value="PDEASE_I_1"/>
    <property type="match status" value="1"/>
</dbReference>
<evidence type="ECO:0000256" key="4">
    <source>
        <dbReference type="ARBA" id="ARBA00022801"/>
    </source>
</evidence>
<evidence type="ECO:0000313" key="9">
    <source>
        <dbReference type="Proteomes" id="UP000887565"/>
    </source>
</evidence>
<keyword evidence="9" id="KW-1185">Reference proteome</keyword>
<dbReference type="InterPro" id="IPR023174">
    <property type="entry name" value="PDEase_CS"/>
</dbReference>
<dbReference type="GO" id="GO:0007165">
    <property type="term" value="P:signal transduction"/>
    <property type="evidence" value="ECO:0007669"/>
    <property type="project" value="InterPro"/>
</dbReference>
<protein>
    <submittedName>
        <fullName evidence="10">3',5'-cyclic-nucleotide phosphodiesterase</fullName>
    </submittedName>
</protein>
<keyword evidence="7" id="KW-0732">Signal</keyword>
<evidence type="ECO:0000256" key="5">
    <source>
        <dbReference type="PIRSR" id="PIRSR623088-1"/>
    </source>
</evidence>
<feature type="binding site" evidence="6">
    <location>
        <position position="63"/>
    </location>
    <ligand>
        <name>Zn(2+)</name>
        <dbReference type="ChEBI" id="CHEBI:29105"/>
        <label>1</label>
    </ligand>
</feature>
<feature type="signal peptide" evidence="7">
    <location>
        <begin position="1"/>
        <end position="25"/>
    </location>
</feature>
<dbReference type="InterPro" id="IPR036971">
    <property type="entry name" value="PDEase_catalytic_dom_sf"/>
</dbReference>
<dbReference type="PANTHER" id="PTHR11347">
    <property type="entry name" value="CYCLIC NUCLEOTIDE PHOSPHODIESTERASE"/>
    <property type="match status" value="1"/>
</dbReference>
<dbReference type="OMA" id="VETRHEM"/>
<dbReference type="CDD" id="cd00077">
    <property type="entry name" value="HDc"/>
    <property type="match status" value="1"/>
</dbReference>
<accession>A0A915KHX5</accession>
<evidence type="ECO:0000256" key="2">
    <source>
        <dbReference type="ARBA" id="ARBA00007648"/>
    </source>
</evidence>